<dbReference type="CDD" id="cd01392">
    <property type="entry name" value="HTH_LacI"/>
    <property type="match status" value="1"/>
</dbReference>
<proteinExistence type="predicted"/>
<dbReference type="PANTHER" id="PTHR30146:SF138">
    <property type="entry name" value="TRANSCRIPTIONAL REGULATORY PROTEIN"/>
    <property type="match status" value="1"/>
</dbReference>
<dbReference type="RefSeq" id="WP_338608503.1">
    <property type="nucleotide sequence ID" value="NZ_CP146275.1"/>
</dbReference>
<protein>
    <submittedName>
        <fullName evidence="5">LacI family DNA-binding transcriptional regulator</fullName>
    </submittedName>
</protein>
<dbReference type="SUPFAM" id="SSF53822">
    <property type="entry name" value="Periplasmic binding protein-like I"/>
    <property type="match status" value="1"/>
</dbReference>
<keyword evidence="6" id="KW-1185">Reference proteome</keyword>
<dbReference type="CDD" id="cd06279">
    <property type="entry name" value="PBP1_LacI-like"/>
    <property type="match status" value="1"/>
</dbReference>
<dbReference type="Gene3D" id="1.10.260.40">
    <property type="entry name" value="lambda repressor-like DNA-binding domains"/>
    <property type="match status" value="1"/>
</dbReference>
<evidence type="ECO:0000256" key="1">
    <source>
        <dbReference type="ARBA" id="ARBA00023015"/>
    </source>
</evidence>
<dbReference type="InterPro" id="IPR046335">
    <property type="entry name" value="LacI/GalR-like_sensor"/>
</dbReference>
<dbReference type="PANTHER" id="PTHR30146">
    <property type="entry name" value="LACI-RELATED TRANSCRIPTIONAL REPRESSOR"/>
    <property type="match status" value="1"/>
</dbReference>
<evidence type="ECO:0000259" key="4">
    <source>
        <dbReference type="PROSITE" id="PS50932"/>
    </source>
</evidence>
<dbReference type="InterPro" id="IPR000843">
    <property type="entry name" value="HTH_LacI"/>
</dbReference>
<reference evidence="5 6" key="1">
    <citation type="submission" date="2024-02" db="EMBL/GenBank/DDBJ databases">
        <title>Complete genome sequence of Pelagibacterium nitratireducens ZH15.</title>
        <authorList>
            <person name="Zhao L.H."/>
        </authorList>
    </citation>
    <scope>NUCLEOTIDE SEQUENCE [LARGE SCALE GENOMIC DNA]</scope>
    <source>
        <strain evidence="5 6">ZH15</strain>
    </source>
</reference>
<dbReference type="InterPro" id="IPR028082">
    <property type="entry name" value="Peripla_BP_I"/>
</dbReference>
<keyword evidence="2 5" id="KW-0238">DNA-binding</keyword>
<evidence type="ECO:0000313" key="5">
    <source>
        <dbReference type="EMBL" id="WWT33079.1"/>
    </source>
</evidence>
<gene>
    <name evidence="5" type="ORF">V6617_00980</name>
</gene>
<keyword evidence="3" id="KW-0804">Transcription</keyword>
<accession>A0ABZ2HZQ7</accession>
<dbReference type="SUPFAM" id="SSF47413">
    <property type="entry name" value="lambda repressor-like DNA-binding domains"/>
    <property type="match status" value="1"/>
</dbReference>
<keyword evidence="1" id="KW-0805">Transcription regulation</keyword>
<dbReference type="Pfam" id="PF00356">
    <property type="entry name" value="LacI"/>
    <property type="match status" value="1"/>
</dbReference>
<name>A0ABZ2HZQ7_9HYPH</name>
<evidence type="ECO:0000313" key="6">
    <source>
        <dbReference type="Proteomes" id="UP001369958"/>
    </source>
</evidence>
<evidence type="ECO:0000256" key="3">
    <source>
        <dbReference type="ARBA" id="ARBA00023163"/>
    </source>
</evidence>
<sequence length="353" mass="37378">MGEGKGARLSDVAKAAGVSQGTVSNVFNRPQLVRAEVREQVRMAAERLGYGGPDPKGRLLRAGKVNAIGVATSEPLGYFFEDPFARTLMQGITEACDASGTGISLVSAVSEEALAWNMHSALVDGFILFCLVGADKLIAHSLERKLPFVALAFGETDTSISIIGIDNVAGARLAARHLVDLGHRRFAVLALEFQDGRAGPADLADVEAAIYPAPRERLKGYFEILASAGIDLATVPIYNTLNEPETVAAGLEHIFSLKEKPTAILAQSDRIALEAMAWLRDHGYGVPGDVSVVGFDGVPEAAVSEPPLTTISQPIKELGRRAVNAILTPQADPVQEYLEIALSVRGSTAAPRS</sequence>
<organism evidence="5 6">
    <name type="scientific">Pelagibacterium nitratireducens</name>
    <dbReference type="NCBI Taxonomy" id="1046114"/>
    <lineage>
        <taxon>Bacteria</taxon>
        <taxon>Pseudomonadati</taxon>
        <taxon>Pseudomonadota</taxon>
        <taxon>Alphaproteobacteria</taxon>
        <taxon>Hyphomicrobiales</taxon>
        <taxon>Devosiaceae</taxon>
        <taxon>Pelagibacterium</taxon>
    </lineage>
</organism>
<dbReference type="EMBL" id="CP146275">
    <property type="protein sequence ID" value="WWT33079.1"/>
    <property type="molecule type" value="Genomic_DNA"/>
</dbReference>
<dbReference type="Pfam" id="PF13377">
    <property type="entry name" value="Peripla_BP_3"/>
    <property type="match status" value="1"/>
</dbReference>
<evidence type="ECO:0000256" key="2">
    <source>
        <dbReference type="ARBA" id="ARBA00023125"/>
    </source>
</evidence>
<dbReference type="PROSITE" id="PS50932">
    <property type="entry name" value="HTH_LACI_2"/>
    <property type="match status" value="1"/>
</dbReference>
<dbReference type="InterPro" id="IPR010982">
    <property type="entry name" value="Lambda_DNA-bd_dom_sf"/>
</dbReference>
<feature type="domain" description="HTH lacI-type" evidence="4">
    <location>
        <begin position="7"/>
        <end position="62"/>
    </location>
</feature>
<dbReference type="GO" id="GO:0003677">
    <property type="term" value="F:DNA binding"/>
    <property type="evidence" value="ECO:0007669"/>
    <property type="project" value="UniProtKB-KW"/>
</dbReference>
<dbReference type="SMART" id="SM00354">
    <property type="entry name" value="HTH_LACI"/>
    <property type="match status" value="1"/>
</dbReference>
<dbReference type="Gene3D" id="3.40.50.2300">
    <property type="match status" value="2"/>
</dbReference>
<dbReference type="Proteomes" id="UP001369958">
    <property type="component" value="Chromosome"/>
</dbReference>